<evidence type="ECO:0000313" key="3">
    <source>
        <dbReference type="Proteomes" id="UP000182152"/>
    </source>
</evidence>
<protein>
    <submittedName>
        <fullName evidence="2">Uncharacterized protein</fullName>
    </submittedName>
</protein>
<dbReference type="RefSeq" id="WP_071855964.1">
    <property type="nucleotide sequence ID" value="NZ_JXLB01000019.1"/>
</dbReference>
<organism evidence="2 3">
    <name type="scientific">Enterococcus ratti</name>
    <dbReference type="NCBI Taxonomy" id="150033"/>
    <lineage>
        <taxon>Bacteria</taxon>
        <taxon>Bacillati</taxon>
        <taxon>Bacillota</taxon>
        <taxon>Bacilli</taxon>
        <taxon>Lactobacillales</taxon>
        <taxon>Enterococcaceae</taxon>
        <taxon>Enterococcus</taxon>
    </lineage>
</organism>
<dbReference type="STRING" id="150033.RV14_GL000829"/>
<evidence type="ECO:0000313" key="2">
    <source>
        <dbReference type="EMBL" id="OJG79406.1"/>
    </source>
</evidence>
<keyword evidence="3" id="KW-1185">Reference proteome</keyword>
<dbReference type="AlphaFoldDB" id="A0A1L8WEH1"/>
<proteinExistence type="predicted"/>
<accession>A0A1L8WEH1</accession>
<reference evidence="2 3" key="1">
    <citation type="submission" date="2014-12" db="EMBL/GenBank/DDBJ databases">
        <title>Draft genome sequences of 29 type strains of Enterococci.</title>
        <authorList>
            <person name="Zhong Z."/>
            <person name="Sun Z."/>
            <person name="Liu W."/>
            <person name="Zhang W."/>
            <person name="Zhang H."/>
        </authorList>
    </citation>
    <scope>NUCLEOTIDE SEQUENCE [LARGE SCALE GENOMIC DNA]</scope>
    <source>
        <strain evidence="2 3">DSM 15687</strain>
    </source>
</reference>
<dbReference type="Proteomes" id="UP000182152">
    <property type="component" value="Unassembled WGS sequence"/>
</dbReference>
<name>A0A1L8WEH1_9ENTE</name>
<evidence type="ECO:0000256" key="1">
    <source>
        <dbReference type="SAM" id="MobiDB-lite"/>
    </source>
</evidence>
<feature type="region of interest" description="Disordered" evidence="1">
    <location>
        <begin position="157"/>
        <end position="179"/>
    </location>
</feature>
<gene>
    <name evidence="2" type="ORF">RV14_GL000829</name>
</gene>
<dbReference type="EMBL" id="JXLB01000019">
    <property type="protein sequence ID" value="OJG79406.1"/>
    <property type="molecule type" value="Genomic_DNA"/>
</dbReference>
<sequence>MEEMNKIIKQLISKGKTFDQSNGTQEFKRLMEQNKAIDQELNNQKKRIEYVAANGTKNLSEIPKIEKYNQLVMDKVYVLVALHSLNPNNQQINEQLAKLSNEYYGPKQLSALQTVENLSQEQLRATDKGTRSSELSNQPRKIQKIIFEATSKHFFDNMGKEKSSAKELNKNTVKRQDRN</sequence>
<comment type="caution">
    <text evidence="2">The sequence shown here is derived from an EMBL/GenBank/DDBJ whole genome shotgun (WGS) entry which is preliminary data.</text>
</comment>